<dbReference type="EMBL" id="BAABIC010000004">
    <property type="protein sequence ID" value="GAA4682165.1"/>
    <property type="molecule type" value="Genomic_DNA"/>
</dbReference>
<keyword evidence="4" id="KW-1185">Reference proteome</keyword>
<gene>
    <name evidence="3" type="ORF">GCM10023215_15110</name>
</gene>
<dbReference type="InterPro" id="IPR015035">
    <property type="entry name" value="DUF1918"/>
</dbReference>
<evidence type="ECO:0000313" key="4">
    <source>
        <dbReference type="Proteomes" id="UP001500325"/>
    </source>
</evidence>
<reference evidence="4" key="1">
    <citation type="journal article" date="2019" name="Int. J. Syst. Evol. Microbiol.">
        <title>The Global Catalogue of Microorganisms (GCM) 10K type strain sequencing project: providing services to taxonomists for standard genome sequencing and annotation.</title>
        <authorList>
            <consortium name="The Broad Institute Genomics Platform"/>
            <consortium name="The Broad Institute Genome Sequencing Center for Infectious Disease"/>
            <person name="Wu L."/>
            <person name="Ma J."/>
        </authorList>
    </citation>
    <scope>NUCLEOTIDE SEQUENCE [LARGE SCALE GENOMIC DNA]</scope>
    <source>
        <strain evidence="4">JCM 18055</strain>
    </source>
</reference>
<dbReference type="Pfam" id="PF08940">
    <property type="entry name" value="DUF1918"/>
    <property type="match status" value="1"/>
</dbReference>
<dbReference type="Proteomes" id="UP001500325">
    <property type="component" value="Unassembled WGS sequence"/>
</dbReference>
<protein>
    <recommendedName>
        <fullName evidence="2">DUF1918 domain-containing protein</fullName>
    </recommendedName>
</protein>
<dbReference type="Gene3D" id="2.30.30.440">
    <property type="entry name" value="Domain of unknown function DUF1918"/>
    <property type="match status" value="1"/>
</dbReference>
<feature type="domain" description="DUF1918" evidence="2">
    <location>
        <begin position="29"/>
        <end position="85"/>
    </location>
</feature>
<evidence type="ECO:0000313" key="3">
    <source>
        <dbReference type="EMBL" id="GAA4682165.1"/>
    </source>
</evidence>
<sequence length="89" mass="9718">MSGTRRTLVRGRATRDPGVPTRVQGGTVQAHVGDRIVIETNALDTARRRGTIVAVLGGEGDTEHYRVRWQDGHESVFFPGPDAHVDTAR</sequence>
<feature type="region of interest" description="Disordered" evidence="1">
    <location>
        <begin position="1"/>
        <end position="25"/>
    </location>
</feature>
<evidence type="ECO:0000256" key="1">
    <source>
        <dbReference type="SAM" id="MobiDB-lite"/>
    </source>
</evidence>
<evidence type="ECO:0000259" key="2">
    <source>
        <dbReference type="Pfam" id="PF08940"/>
    </source>
</evidence>
<name>A0ABP8W6Y2_9PSEU</name>
<accession>A0ABP8W6Y2</accession>
<dbReference type="SUPFAM" id="SSF50118">
    <property type="entry name" value="Cell growth inhibitor/plasmid maintenance toxic component"/>
    <property type="match status" value="1"/>
</dbReference>
<comment type="caution">
    <text evidence="3">The sequence shown here is derived from an EMBL/GenBank/DDBJ whole genome shotgun (WGS) entry which is preliminary data.</text>
</comment>
<proteinExistence type="predicted"/>
<organism evidence="3 4">
    <name type="scientific">Pseudonocardia yuanmonensis</name>
    <dbReference type="NCBI Taxonomy" id="1095914"/>
    <lineage>
        <taxon>Bacteria</taxon>
        <taxon>Bacillati</taxon>
        <taxon>Actinomycetota</taxon>
        <taxon>Actinomycetes</taxon>
        <taxon>Pseudonocardiales</taxon>
        <taxon>Pseudonocardiaceae</taxon>
        <taxon>Pseudonocardia</taxon>
    </lineage>
</organism>